<accession>A0A381TG05</accession>
<dbReference type="SUPFAM" id="SSF53850">
    <property type="entry name" value="Periplasmic binding protein-like II"/>
    <property type="match status" value="1"/>
</dbReference>
<sequence>MKKLITMALMALMTLGTSVSANEWDKIRIGVEGAYPPFSWVE</sequence>
<protein>
    <recommendedName>
        <fullName evidence="2">Solute-binding protein family 3/N-terminal domain-containing protein</fullName>
    </recommendedName>
</protein>
<evidence type="ECO:0000313" key="1">
    <source>
        <dbReference type="EMBL" id="SVA14990.1"/>
    </source>
</evidence>
<name>A0A381TG05_9ZZZZ</name>
<feature type="non-terminal residue" evidence="1">
    <location>
        <position position="42"/>
    </location>
</feature>
<dbReference type="EMBL" id="UINC01004528">
    <property type="protein sequence ID" value="SVA14990.1"/>
    <property type="molecule type" value="Genomic_DNA"/>
</dbReference>
<reference evidence="1" key="1">
    <citation type="submission" date="2018-05" db="EMBL/GenBank/DDBJ databases">
        <authorList>
            <person name="Lanie J.A."/>
            <person name="Ng W.-L."/>
            <person name="Kazmierczak K.M."/>
            <person name="Andrzejewski T.M."/>
            <person name="Davidsen T.M."/>
            <person name="Wayne K.J."/>
            <person name="Tettelin H."/>
            <person name="Glass J.I."/>
            <person name="Rusch D."/>
            <person name="Podicherti R."/>
            <person name="Tsui H.-C.T."/>
            <person name="Winkler M.E."/>
        </authorList>
    </citation>
    <scope>NUCLEOTIDE SEQUENCE</scope>
</reference>
<dbReference type="AlphaFoldDB" id="A0A381TG05"/>
<organism evidence="1">
    <name type="scientific">marine metagenome</name>
    <dbReference type="NCBI Taxonomy" id="408172"/>
    <lineage>
        <taxon>unclassified sequences</taxon>
        <taxon>metagenomes</taxon>
        <taxon>ecological metagenomes</taxon>
    </lineage>
</organism>
<gene>
    <name evidence="1" type="ORF">METZ01_LOCUS67844</name>
</gene>
<evidence type="ECO:0008006" key="2">
    <source>
        <dbReference type="Google" id="ProtNLM"/>
    </source>
</evidence>
<proteinExistence type="predicted"/>